<evidence type="ECO:0000256" key="3">
    <source>
        <dbReference type="ARBA" id="ARBA00023002"/>
    </source>
</evidence>
<dbReference type="InterPro" id="IPR020904">
    <property type="entry name" value="Sc_DH/Rdtase_CS"/>
</dbReference>
<reference evidence="5" key="2">
    <citation type="submission" date="2023-05" db="EMBL/GenBank/DDBJ databases">
        <authorList>
            <consortium name="Lawrence Berkeley National Laboratory"/>
            <person name="Steindorff A."/>
            <person name="Hensen N."/>
            <person name="Bonometti L."/>
            <person name="Westerberg I."/>
            <person name="Brannstrom I.O."/>
            <person name="Guillou S."/>
            <person name="Cros-Aarteil S."/>
            <person name="Calhoun S."/>
            <person name="Haridas S."/>
            <person name="Kuo A."/>
            <person name="Mondo S."/>
            <person name="Pangilinan J."/>
            <person name="Riley R."/>
            <person name="Labutti K."/>
            <person name="Andreopoulos B."/>
            <person name="Lipzen A."/>
            <person name="Chen C."/>
            <person name="Yanf M."/>
            <person name="Daum C."/>
            <person name="Ng V."/>
            <person name="Clum A."/>
            <person name="Ohm R."/>
            <person name="Martin F."/>
            <person name="Silar P."/>
            <person name="Natvig D."/>
            <person name="Lalanne C."/>
            <person name="Gautier V."/>
            <person name="Ament-Velasquez S.L."/>
            <person name="Kruys A."/>
            <person name="Hutchinson M.I."/>
            <person name="Powell A.J."/>
            <person name="Barry K."/>
            <person name="Miller A.N."/>
            <person name="Grigoriev I.V."/>
            <person name="Debuchy R."/>
            <person name="Gladieux P."/>
            <person name="Thoren M.H."/>
            <person name="Johannesson H."/>
        </authorList>
    </citation>
    <scope>NUCLEOTIDE SEQUENCE</scope>
    <source>
        <strain evidence="5">PSN293</strain>
    </source>
</reference>
<name>A0AAN7B4P5_9PEZI</name>
<keyword evidence="2" id="KW-0521">NADP</keyword>
<proteinExistence type="inferred from homology"/>
<accession>A0AAN7B4P5</accession>
<dbReference type="EMBL" id="MU858123">
    <property type="protein sequence ID" value="KAK4212676.1"/>
    <property type="molecule type" value="Genomic_DNA"/>
</dbReference>
<dbReference type="InterPro" id="IPR036291">
    <property type="entry name" value="NAD(P)-bd_dom_sf"/>
</dbReference>
<dbReference type="InterPro" id="IPR051911">
    <property type="entry name" value="SDR_oxidoreductase"/>
</dbReference>
<dbReference type="PANTHER" id="PTHR43976:SF16">
    <property type="entry name" value="SHORT-CHAIN DEHYDROGENASE_REDUCTASE FAMILY PROTEIN"/>
    <property type="match status" value="1"/>
</dbReference>
<evidence type="ECO:0000256" key="4">
    <source>
        <dbReference type="RuleBase" id="RU000363"/>
    </source>
</evidence>
<sequence>MTKYSFLITGASSGLGLQIATEALKGGHSVVATARDPAAAAQSHPEIESLGGSWVQLDVTRPDTKDRVAEIVKEKGVNVLVNNAGYGLLGSLEDISEEEFITQIDTNLFGTMRCIKGALPHLRSLGGLDSGATIVNIGSIVNLAAFPACTAYSASKMGVEALTETLALEVGTAGIRVVLIDLGIFRTSFLHSFKKPEAGMAEAYSGGAVDATVNFLADLAGKQPGDPVQAARRIVEIVDRTGDHPLTRDLADKGVGKYLRVPLGSDSFGSFAAKIDSLNEVKSSSVFEALAKSTDFAP</sequence>
<dbReference type="GO" id="GO:0016491">
    <property type="term" value="F:oxidoreductase activity"/>
    <property type="evidence" value="ECO:0007669"/>
    <property type="project" value="UniProtKB-KW"/>
</dbReference>
<keyword evidence="3" id="KW-0560">Oxidoreductase</keyword>
<evidence type="ECO:0000256" key="1">
    <source>
        <dbReference type="ARBA" id="ARBA00006484"/>
    </source>
</evidence>
<comment type="similarity">
    <text evidence="1 4">Belongs to the short-chain dehydrogenases/reductases (SDR) family.</text>
</comment>
<evidence type="ECO:0000256" key="2">
    <source>
        <dbReference type="ARBA" id="ARBA00022857"/>
    </source>
</evidence>
<dbReference type="PROSITE" id="PS00061">
    <property type="entry name" value="ADH_SHORT"/>
    <property type="match status" value="1"/>
</dbReference>
<reference evidence="5" key="1">
    <citation type="journal article" date="2023" name="Mol. Phylogenet. Evol.">
        <title>Genome-scale phylogeny and comparative genomics of the fungal order Sordariales.</title>
        <authorList>
            <person name="Hensen N."/>
            <person name="Bonometti L."/>
            <person name="Westerberg I."/>
            <person name="Brannstrom I.O."/>
            <person name="Guillou S."/>
            <person name="Cros-Aarteil S."/>
            <person name="Calhoun S."/>
            <person name="Haridas S."/>
            <person name="Kuo A."/>
            <person name="Mondo S."/>
            <person name="Pangilinan J."/>
            <person name="Riley R."/>
            <person name="LaButti K."/>
            <person name="Andreopoulos B."/>
            <person name="Lipzen A."/>
            <person name="Chen C."/>
            <person name="Yan M."/>
            <person name="Daum C."/>
            <person name="Ng V."/>
            <person name="Clum A."/>
            <person name="Steindorff A."/>
            <person name="Ohm R.A."/>
            <person name="Martin F."/>
            <person name="Silar P."/>
            <person name="Natvig D.O."/>
            <person name="Lalanne C."/>
            <person name="Gautier V."/>
            <person name="Ament-Velasquez S.L."/>
            <person name="Kruys A."/>
            <person name="Hutchinson M.I."/>
            <person name="Powell A.J."/>
            <person name="Barry K."/>
            <person name="Miller A.N."/>
            <person name="Grigoriev I.V."/>
            <person name="Debuchy R."/>
            <person name="Gladieux P."/>
            <person name="Hiltunen Thoren M."/>
            <person name="Johannesson H."/>
        </authorList>
    </citation>
    <scope>NUCLEOTIDE SEQUENCE</scope>
    <source>
        <strain evidence="5">PSN293</strain>
    </source>
</reference>
<gene>
    <name evidence="5" type="ORF">QBC37DRAFT_287652</name>
</gene>
<protein>
    <submittedName>
        <fullName evidence="5">Oxidoreductase clan</fullName>
    </submittedName>
</protein>
<evidence type="ECO:0000313" key="6">
    <source>
        <dbReference type="Proteomes" id="UP001301769"/>
    </source>
</evidence>
<dbReference type="PRINTS" id="PR00081">
    <property type="entry name" value="GDHRDH"/>
</dbReference>
<dbReference type="PANTHER" id="PTHR43976">
    <property type="entry name" value="SHORT CHAIN DEHYDROGENASE"/>
    <property type="match status" value="1"/>
</dbReference>
<dbReference type="InterPro" id="IPR002347">
    <property type="entry name" value="SDR_fam"/>
</dbReference>
<dbReference type="SUPFAM" id="SSF51735">
    <property type="entry name" value="NAD(P)-binding Rossmann-fold domains"/>
    <property type="match status" value="1"/>
</dbReference>
<organism evidence="5 6">
    <name type="scientific">Rhypophila decipiens</name>
    <dbReference type="NCBI Taxonomy" id="261697"/>
    <lineage>
        <taxon>Eukaryota</taxon>
        <taxon>Fungi</taxon>
        <taxon>Dikarya</taxon>
        <taxon>Ascomycota</taxon>
        <taxon>Pezizomycotina</taxon>
        <taxon>Sordariomycetes</taxon>
        <taxon>Sordariomycetidae</taxon>
        <taxon>Sordariales</taxon>
        <taxon>Naviculisporaceae</taxon>
        <taxon>Rhypophila</taxon>
    </lineage>
</organism>
<comment type="caution">
    <text evidence="5">The sequence shown here is derived from an EMBL/GenBank/DDBJ whole genome shotgun (WGS) entry which is preliminary data.</text>
</comment>
<dbReference type="AlphaFoldDB" id="A0AAN7B4P5"/>
<dbReference type="PRINTS" id="PR00080">
    <property type="entry name" value="SDRFAMILY"/>
</dbReference>
<dbReference type="Pfam" id="PF00106">
    <property type="entry name" value="adh_short"/>
    <property type="match status" value="1"/>
</dbReference>
<keyword evidence="6" id="KW-1185">Reference proteome</keyword>
<dbReference type="Proteomes" id="UP001301769">
    <property type="component" value="Unassembled WGS sequence"/>
</dbReference>
<dbReference type="Gene3D" id="3.40.50.720">
    <property type="entry name" value="NAD(P)-binding Rossmann-like Domain"/>
    <property type="match status" value="1"/>
</dbReference>
<evidence type="ECO:0000313" key="5">
    <source>
        <dbReference type="EMBL" id="KAK4212676.1"/>
    </source>
</evidence>